<dbReference type="Pfam" id="PF02970">
    <property type="entry name" value="TBCA"/>
    <property type="match status" value="1"/>
</dbReference>
<evidence type="ECO:0000256" key="2">
    <source>
        <dbReference type="ARBA" id="ARBA00023186"/>
    </source>
</evidence>
<comment type="subunit">
    <text evidence="3">Supercomplex made of cofactors A to E. Cofactors A and D function by capturing and stabilizing tubulin in a quasi-native conformation. Cofactor E binds to the cofactor D-tubulin complex; interaction with cofactor C then causes the release of tubulin polypeptides that are committed to the native state.</text>
</comment>
<dbReference type="GO" id="GO:0005874">
    <property type="term" value="C:microtubule"/>
    <property type="evidence" value="ECO:0007669"/>
    <property type="project" value="UniProtKB-KW"/>
</dbReference>
<dbReference type="Gene3D" id="1.20.58.90">
    <property type="match status" value="1"/>
</dbReference>
<dbReference type="EMBL" id="CCKQ01000388">
    <property type="protein sequence ID" value="CDW71447.1"/>
    <property type="molecule type" value="Genomic_DNA"/>
</dbReference>
<reference evidence="4 5" key="1">
    <citation type="submission" date="2014-06" db="EMBL/GenBank/DDBJ databases">
        <authorList>
            <person name="Swart Estienne"/>
        </authorList>
    </citation>
    <scope>NUCLEOTIDE SEQUENCE [LARGE SCALE GENOMIC DNA]</scope>
    <source>
        <strain evidence="4 5">130c</strain>
    </source>
</reference>
<keyword evidence="3" id="KW-0206">Cytoskeleton</keyword>
<dbReference type="GO" id="GO:0007023">
    <property type="term" value="P:post-chaperonin tubulin folding pathway"/>
    <property type="evidence" value="ECO:0007669"/>
    <property type="project" value="UniProtKB-UniRule"/>
</dbReference>
<evidence type="ECO:0000313" key="4">
    <source>
        <dbReference type="EMBL" id="CDW71447.1"/>
    </source>
</evidence>
<dbReference type="InterPro" id="IPR036126">
    <property type="entry name" value="TBCA_sf"/>
</dbReference>
<dbReference type="Proteomes" id="UP000039865">
    <property type="component" value="Unassembled WGS sequence"/>
</dbReference>
<dbReference type="GO" id="GO:0007021">
    <property type="term" value="P:tubulin complex assembly"/>
    <property type="evidence" value="ECO:0007669"/>
    <property type="project" value="UniProtKB-UniRule"/>
</dbReference>
<dbReference type="OrthoDB" id="296187at2759"/>
<comment type="similarity">
    <text evidence="1 3">Belongs to the TBCA family.</text>
</comment>
<protein>
    <recommendedName>
        <fullName evidence="3">Tubulin-specific chaperone A</fullName>
    </recommendedName>
</protein>
<evidence type="ECO:0000313" key="5">
    <source>
        <dbReference type="Proteomes" id="UP000039865"/>
    </source>
</evidence>
<keyword evidence="2 3" id="KW-0143">Chaperone</keyword>
<dbReference type="SUPFAM" id="SSF46988">
    <property type="entry name" value="Tubulin chaperone cofactor A"/>
    <property type="match status" value="1"/>
</dbReference>
<dbReference type="InParanoid" id="A0A077ZN87"/>
<gene>
    <name evidence="4" type="primary">Contig8451.g9018</name>
    <name evidence="4" type="ORF">STYLEM_391</name>
</gene>
<dbReference type="AlphaFoldDB" id="A0A077ZN87"/>
<name>A0A077ZN87_STYLE</name>
<proteinExistence type="inferred from homology"/>
<evidence type="ECO:0000256" key="3">
    <source>
        <dbReference type="RuleBase" id="RU364030"/>
    </source>
</evidence>
<organism evidence="4 5">
    <name type="scientific">Stylonychia lemnae</name>
    <name type="common">Ciliate</name>
    <dbReference type="NCBI Taxonomy" id="5949"/>
    <lineage>
        <taxon>Eukaryota</taxon>
        <taxon>Sar</taxon>
        <taxon>Alveolata</taxon>
        <taxon>Ciliophora</taxon>
        <taxon>Intramacronucleata</taxon>
        <taxon>Spirotrichea</taxon>
        <taxon>Stichotrichia</taxon>
        <taxon>Sporadotrichida</taxon>
        <taxon>Oxytrichidae</taxon>
        <taxon>Stylonychinae</taxon>
        <taxon>Stylonychia</taxon>
    </lineage>
</organism>
<accession>A0A077ZN87</accession>
<dbReference type="GO" id="GO:0048487">
    <property type="term" value="F:beta-tubulin binding"/>
    <property type="evidence" value="ECO:0007669"/>
    <property type="project" value="InterPro"/>
</dbReference>
<keyword evidence="3" id="KW-0493">Microtubule</keyword>
<keyword evidence="3" id="KW-0963">Cytoplasm</keyword>
<sequence length="62" mass="7239">MNECILETSQMLPNTKTRIENALEDLKNFMSEHEENDEMKTTEDWQTAEQTLAEVMAFVESI</sequence>
<dbReference type="InterPro" id="IPR004226">
    <property type="entry name" value="TBCA"/>
</dbReference>
<evidence type="ECO:0000256" key="1">
    <source>
        <dbReference type="ARBA" id="ARBA00006806"/>
    </source>
</evidence>
<keyword evidence="5" id="KW-1185">Reference proteome</keyword>
<comment type="subcellular location">
    <subcellularLocation>
        <location evidence="3">Cytoplasm</location>
        <location evidence="3">Cytoskeleton</location>
    </subcellularLocation>
</comment>